<proteinExistence type="evidence at protein level"/>
<dbReference type="EMBL" id="BX284602">
    <property type="protein sequence ID" value="CCD72705.1"/>
    <property type="molecule type" value="Genomic_DNA"/>
</dbReference>
<dbReference type="AlphaFoldDB" id="A8WFI3"/>
<evidence type="ECO:0000313" key="3">
    <source>
        <dbReference type="Proteomes" id="UP000001940"/>
    </source>
</evidence>
<keyword evidence="5" id="KW-1267">Proteomics identification</keyword>
<keyword evidence="1 2" id="KW-0812">Transmembrane</keyword>
<keyword evidence="1" id="KW-0472">Membrane</keyword>
<dbReference type="HOGENOM" id="CLU_584269_0_0_1"/>
<accession>A8WFI3</accession>
<dbReference type="STRING" id="6239.T28D9.4b.1"/>
<protein>
    <submittedName>
        <fullName evidence="2">Transmembrane protein</fullName>
    </submittedName>
</protein>
<dbReference type="Proteomes" id="UP000001940">
    <property type="component" value="Chromosome II"/>
</dbReference>
<evidence type="ECO:0000313" key="2">
    <source>
        <dbReference type="EMBL" id="CCD72705.1"/>
    </source>
</evidence>
<dbReference type="AGR" id="WB:WBGene00020896"/>
<dbReference type="GeneID" id="28661658"/>
<dbReference type="RefSeq" id="NP_001040816.1">
    <property type="nucleotide sequence ID" value="NM_001047351.1"/>
</dbReference>
<sequence>MTRFAGRRPFILSYQVLRSGIASFQSATSHDIAKTLNKVTHCCLNVFASSAFFVLLMVLVDKQGLDKTPKCLAALYAFAMWMQLATVRYRHFIPLILTVVIELVITGLVSYQTGEFIFSHTAEVKDYVFTVMFTIIAVFRFVFIIILFKVLIYKNPPHSLTTTVLLKPTNIPVTFSSIKAPQELDPTNPYYPQTVYNSNQSKNNLLPLTRD</sequence>
<dbReference type="CTD" id="28661658"/>
<dbReference type="WormBase" id="T28D9.4b">
    <property type="protein sequence ID" value="CE39787"/>
    <property type="gene ID" value="WBGene00020896"/>
</dbReference>
<dbReference type="OrthoDB" id="5851198at2759"/>
<gene>
    <name evidence="2" type="ORF">CELE_T28D9.4</name>
    <name evidence="2 4" type="ORF">T28D9.4</name>
</gene>
<dbReference type="SMR" id="A8WFI3"/>
<name>A8WFI3_CAEEL</name>
<feature type="transmembrane region" description="Helical" evidence="1">
    <location>
        <begin position="92"/>
        <end position="111"/>
    </location>
</feature>
<feature type="transmembrane region" description="Helical" evidence="1">
    <location>
        <begin position="131"/>
        <end position="152"/>
    </location>
</feature>
<organism evidence="2 3">
    <name type="scientific">Caenorhabditis elegans</name>
    <dbReference type="NCBI Taxonomy" id="6239"/>
    <lineage>
        <taxon>Eukaryota</taxon>
        <taxon>Metazoa</taxon>
        <taxon>Ecdysozoa</taxon>
        <taxon>Nematoda</taxon>
        <taxon>Chromadorea</taxon>
        <taxon>Rhabditida</taxon>
        <taxon>Rhabditina</taxon>
        <taxon>Rhabditomorpha</taxon>
        <taxon>Rhabditoidea</taxon>
        <taxon>Rhabditidae</taxon>
        <taxon>Peloderinae</taxon>
        <taxon>Caenorhabditis</taxon>
    </lineage>
</organism>
<evidence type="ECO:0000313" key="4">
    <source>
        <dbReference type="WormBase" id="T28D9.4b"/>
    </source>
</evidence>
<keyword evidence="1" id="KW-1133">Transmembrane helix</keyword>
<dbReference type="Bgee" id="WBGene00020896">
    <property type="expression patterns" value="Expressed in germ line (C elegans) and 4 other cell types or tissues"/>
</dbReference>
<evidence type="ECO:0000256" key="1">
    <source>
        <dbReference type="SAM" id="Phobius"/>
    </source>
</evidence>
<keyword evidence="3" id="KW-1185">Reference proteome</keyword>
<dbReference type="ExpressionAtlas" id="A8WFI3">
    <property type="expression patterns" value="baseline and differential"/>
</dbReference>
<dbReference type="PeptideAtlas" id="A8WFI3"/>
<dbReference type="UCSC" id="T28D9.4a">
    <property type="organism name" value="c. elegans"/>
</dbReference>
<reference evidence="2 3" key="1">
    <citation type="journal article" date="1998" name="Science">
        <title>Genome sequence of the nematode C. elegans: a platform for investigating biology.</title>
        <authorList>
            <consortium name="The C. elegans sequencing consortium"/>
            <person name="Sulson J.E."/>
            <person name="Waterston R."/>
        </authorList>
    </citation>
    <scope>NUCLEOTIDE SEQUENCE [LARGE SCALE GENOMIC DNA]</scope>
    <source>
        <strain evidence="2 3">Bristol N2</strain>
    </source>
</reference>
<evidence type="ECO:0007829" key="5">
    <source>
        <dbReference type="PeptideAtlas" id="A8WFI3"/>
    </source>
</evidence>